<keyword evidence="5 6" id="KW-0539">Nucleus</keyword>
<dbReference type="Pfam" id="PF00400">
    <property type="entry name" value="WD40"/>
    <property type="match status" value="1"/>
</dbReference>
<dbReference type="InterPro" id="IPR001680">
    <property type="entry name" value="WD40_rpt"/>
</dbReference>
<dbReference type="GO" id="GO:0043527">
    <property type="term" value="C:tRNA methyltransferase complex"/>
    <property type="evidence" value="ECO:0007669"/>
    <property type="project" value="TreeGrafter"/>
</dbReference>
<dbReference type="PANTHER" id="PTHR16288:SF0">
    <property type="entry name" value="TRNA (GUANINE-N(7)-)-METHYLTRANSFERASE NON-CATALYTIC SUBUNIT WDR4"/>
    <property type="match status" value="1"/>
</dbReference>
<comment type="subcellular location">
    <subcellularLocation>
        <location evidence="1 6">Nucleus</location>
    </subcellularLocation>
</comment>
<evidence type="ECO:0000256" key="7">
    <source>
        <dbReference type="SAM" id="MobiDB-lite"/>
    </source>
</evidence>
<dbReference type="OrthoDB" id="339900at2759"/>
<dbReference type="UniPathway" id="UPA00989"/>
<evidence type="ECO:0000256" key="6">
    <source>
        <dbReference type="HAMAP-Rule" id="MF_03056"/>
    </source>
</evidence>
<evidence type="ECO:0000313" key="9">
    <source>
        <dbReference type="Proteomes" id="UP000799770"/>
    </source>
</evidence>
<dbReference type="PANTHER" id="PTHR16288">
    <property type="entry name" value="WD40 REPEAT PROTEIN 4"/>
    <property type="match status" value="1"/>
</dbReference>
<dbReference type="Gene3D" id="2.130.10.10">
    <property type="entry name" value="YVTN repeat-like/Quinoprotein amine dehydrogenase"/>
    <property type="match status" value="1"/>
</dbReference>
<evidence type="ECO:0000256" key="2">
    <source>
        <dbReference type="ARBA" id="ARBA00022574"/>
    </source>
</evidence>
<dbReference type="InterPro" id="IPR015943">
    <property type="entry name" value="WD40/YVTN_repeat-like_dom_sf"/>
</dbReference>
<dbReference type="SUPFAM" id="SSF50978">
    <property type="entry name" value="WD40 repeat-like"/>
    <property type="match status" value="1"/>
</dbReference>
<dbReference type="EMBL" id="ML977317">
    <property type="protein sequence ID" value="KAF2118508.1"/>
    <property type="molecule type" value="Genomic_DNA"/>
</dbReference>
<protein>
    <submittedName>
        <fullName evidence="8">tRNA methyltransferas-like protein</fullName>
    </submittedName>
</protein>
<dbReference type="SMART" id="SM00320">
    <property type="entry name" value="WD40"/>
    <property type="match status" value="2"/>
</dbReference>
<keyword evidence="9" id="KW-1185">Reference proteome</keyword>
<evidence type="ECO:0000313" key="8">
    <source>
        <dbReference type="EMBL" id="KAF2118508.1"/>
    </source>
</evidence>
<keyword evidence="4 6" id="KW-0677">Repeat</keyword>
<dbReference type="InterPro" id="IPR028884">
    <property type="entry name" value="Trm82"/>
</dbReference>
<comment type="pathway">
    <text evidence="6">tRNA modification; N(7)-methylguanine-tRNA biosynthesis.</text>
</comment>
<dbReference type="AlphaFoldDB" id="A0A6A5ZJ93"/>
<comment type="function">
    <text evidence="6">Required for the formation of N(7)-methylguanine at position 46 (m7G46) in tRNA. In the complex, it is required to stabilize and induce conformational changes of the catalytic subunit.</text>
</comment>
<sequence>MQYPYQCIESCNRSATEDSRWILFGGRGSKLVAQSSTGVASVWPPEDEDLAVSMSGWHEDEPTEPPGKKIKLSHSNDQISTFSSLTLSHDGQHLIAVTSEDKSIRVFQIDSDCNLRQLSQRCMARRPCAISLTEDDSTIFCADKFGDVYALPLIQPSEDEQNGTPADEPSEQDTPKHYVPAASVLTVHSGRNRKVLEEQMKQASKGQKKSKEQLKFKHELLLGHVSMLTDILHATVEGRSYIITSDRDEHIRISRGLPQAHIIEGFCFGHEEFISRLCLTTSGLLVSGGGDPYLCVWAWLDGRLLEKVFIRDAVLAFLKNHPNLASSLPENDDSFRIAVCGIWSVPRRKKEQDEILVACEGIPAVFSVRLDGTTTIDAVPLIGNALDVAFVYASEDSCTTVVSVDNIHKPGSTTEIREDEGTSRLQYFAHLDGRWEDDTKFEDKLEWFSRQAPNDARNAHGDEKAVRDTLYIVENLRKRPGAEDQD</sequence>
<gene>
    <name evidence="8" type="ORF">BDV96DRAFT_488417</name>
</gene>
<dbReference type="GO" id="GO:0106004">
    <property type="term" value="P:tRNA (guanine-N7)-methylation"/>
    <property type="evidence" value="ECO:0007669"/>
    <property type="project" value="UniProtKB-UniRule"/>
</dbReference>
<reference evidence="8" key="1">
    <citation type="journal article" date="2020" name="Stud. Mycol.">
        <title>101 Dothideomycetes genomes: a test case for predicting lifestyles and emergence of pathogens.</title>
        <authorList>
            <person name="Haridas S."/>
            <person name="Albert R."/>
            <person name="Binder M."/>
            <person name="Bloem J."/>
            <person name="Labutti K."/>
            <person name="Salamov A."/>
            <person name="Andreopoulos B."/>
            <person name="Baker S."/>
            <person name="Barry K."/>
            <person name="Bills G."/>
            <person name="Bluhm B."/>
            <person name="Cannon C."/>
            <person name="Castanera R."/>
            <person name="Culley D."/>
            <person name="Daum C."/>
            <person name="Ezra D."/>
            <person name="Gonzalez J."/>
            <person name="Henrissat B."/>
            <person name="Kuo A."/>
            <person name="Liang C."/>
            <person name="Lipzen A."/>
            <person name="Lutzoni F."/>
            <person name="Magnuson J."/>
            <person name="Mondo S."/>
            <person name="Nolan M."/>
            <person name="Ohm R."/>
            <person name="Pangilinan J."/>
            <person name="Park H.-J."/>
            <person name="Ramirez L."/>
            <person name="Alfaro M."/>
            <person name="Sun H."/>
            <person name="Tritt A."/>
            <person name="Yoshinaga Y."/>
            <person name="Zwiers L.-H."/>
            <person name="Turgeon B."/>
            <person name="Goodwin S."/>
            <person name="Spatafora J."/>
            <person name="Crous P."/>
            <person name="Grigoriev I."/>
        </authorList>
    </citation>
    <scope>NUCLEOTIDE SEQUENCE</scope>
    <source>
        <strain evidence="8">CBS 627.86</strain>
    </source>
</reference>
<evidence type="ECO:0000256" key="4">
    <source>
        <dbReference type="ARBA" id="ARBA00022737"/>
    </source>
</evidence>
<dbReference type="GO" id="GO:0005634">
    <property type="term" value="C:nucleus"/>
    <property type="evidence" value="ECO:0007669"/>
    <property type="project" value="UniProtKB-SubCell"/>
</dbReference>
<comment type="similarity">
    <text evidence="6">Belongs to the WD repeat TRM82 family.</text>
</comment>
<evidence type="ECO:0000256" key="1">
    <source>
        <dbReference type="ARBA" id="ARBA00004123"/>
    </source>
</evidence>
<evidence type="ECO:0000256" key="5">
    <source>
        <dbReference type="ARBA" id="ARBA00023242"/>
    </source>
</evidence>
<feature type="region of interest" description="Disordered" evidence="7">
    <location>
        <begin position="156"/>
        <end position="176"/>
    </location>
</feature>
<dbReference type="Proteomes" id="UP000799770">
    <property type="component" value="Unassembled WGS sequence"/>
</dbReference>
<keyword evidence="2 6" id="KW-0853">WD repeat</keyword>
<proteinExistence type="inferred from homology"/>
<evidence type="ECO:0000256" key="3">
    <source>
        <dbReference type="ARBA" id="ARBA00022694"/>
    </source>
</evidence>
<dbReference type="HAMAP" id="MF_03056">
    <property type="entry name" value="TRM82"/>
    <property type="match status" value="1"/>
</dbReference>
<keyword evidence="3 6" id="KW-0819">tRNA processing</keyword>
<organism evidence="8 9">
    <name type="scientific">Lophiotrema nucula</name>
    <dbReference type="NCBI Taxonomy" id="690887"/>
    <lineage>
        <taxon>Eukaryota</taxon>
        <taxon>Fungi</taxon>
        <taxon>Dikarya</taxon>
        <taxon>Ascomycota</taxon>
        <taxon>Pezizomycotina</taxon>
        <taxon>Dothideomycetes</taxon>
        <taxon>Pleosporomycetidae</taxon>
        <taxon>Pleosporales</taxon>
        <taxon>Lophiotremataceae</taxon>
        <taxon>Lophiotrema</taxon>
    </lineage>
</organism>
<accession>A0A6A5ZJ93</accession>
<dbReference type="GO" id="GO:0005829">
    <property type="term" value="C:cytosol"/>
    <property type="evidence" value="ECO:0007669"/>
    <property type="project" value="TreeGrafter"/>
</dbReference>
<dbReference type="InterPro" id="IPR036322">
    <property type="entry name" value="WD40_repeat_dom_sf"/>
</dbReference>
<name>A0A6A5ZJ93_9PLEO</name>